<accession>A0A221JWL0</accession>
<dbReference type="AlphaFoldDB" id="A0A221JWL0"/>
<dbReference type="KEGG" id="spse:SULPSESMR1_00182"/>
<reference evidence="2 3" key="1">
    <citation type="submission" date="2017-07" db="EMBL/GenBank/DDBJ databases">
        <title>Genome Sequence of Sulfitobacter pseudonitzschiae Strain SMR1 Isolated from a culture of the Diatom Skeletonema marinoi.</title>
        <authorList>
            <person name="Topel M."/>
            <person name="Pinder M.I.M."/>
            <person name="Johansson O.N."/>
            <person name="Kourtchenko O."/>
            <person name="Godhe A."/>
            <person name="Clarke A.K."/>
        </authorList>
    </citation>
    <scope>NUCLEOTIDE SEQUENCE [LARGE SCALE GENOMIC DNA]</scope>
    <source>
        <strain evidence="2 3">SMR1</strain>
    </source>
</reference>
<gene>
    <name evidence="2" type="ORF">SULPSESMR1_00182</name>
</gene>
<evidence type="ECO:0000256" key="1">
    <source>
        <dbReference type="SAM" id="SignalP"/>
    </source>
</evidence>
<evidence type="ECO:0000313" key="3">
    <source>
        <dbReference type="Proteomes" id="UP000199754"/>
    </source>
</evidence>
<keyword evidence="3" id="KW-1185">Reference proteome</keyword>
<keyword evidence="1" id="KW-0732">Signal</keyword>
<proteinExistence type="predicted"/>
<evidence type="ECO:0000313" key="2">
    <source>
        <dbReference type="EMBL" id="ASM71020.1"/>
    </source>
</evidence>
<organism evidence="2 3">
    <name type="scientific">Pseudosulfitobacter pseudonitzschiae</name>
    <dbReference type="NCBI Taxonomy" id="1402135"/>
    <lineage>
        <taxon>Bacteria</taxon>
        <taxon>Pseudomonadati</taxon>
        <taxon>Pseudomonadota</taxon>
        <taxon>Alphaproteobacteria</taxon>
        <taxon>Rhodobacterales</taxon>
        <taxon>Roseobacteraceae</taxon>
        <taxon>Pseudosulfitobacter</taxon>
    </lineage>
</organism>
<dbReference type="Gene3D" id="2.30.30.40">
    <property type="entry name" value="SH3 Domains"/>
    <property type="match status" value="1"/>
</dbReference>
<feature type="signal peptide" evidence="1">
    <location>
        <begin position="1"/>
        <end position="23"/>
    </location>
</feature>
<sequence length="260" mass="28668">MKKLYLVLSGALLLAWQPFAAYAEIDGHGPDAWQVHGVATNDVLNARMGPGTTYPVIDTFAHDERGLQQITCVPFYTMAHFSVMSEAEINSLPPRWCLMRSADMSKAGWVAQRYIIGEGYEPVDSLTTGPDAVPGDELIFHAQDLVRALYENADLARLGGPHPLDPENVANYFSSDVVAAMRSQPLQADPLYGAQDFQGSVSEPEPDPDQPMFRGMITLNVEIVNFGRSHTAVFRLRADPSQPGAPLRIMRIEHDGWSFP</sequence>
<feature type="chain" id="PRO_5012985171" evidence="1">
    <location>
        <begin position="24"/>
        <end position="260"/>
    </location>
</feature>
<protein>
    <submittedName>
        <fullName evidence="2">SH3, type 3</fullName>
    </submittedName>
</protein>
<dbReference type="Proteomes" id="UP000199754">
    <property type="component" value="Chromosome"/>
</dbReference>
<dbReference type="OrthoDB" id="964913at2"/>
<name>A0A221JWL0_9RHOB</name>
<dbReference type="RefSeq" id="WP_089419130.1">
    <property type="nucleotide sequence ID" value="NZ_CP022415.1"/>
</dbReference>
<dbReference type="EMBL" id="CP022415">
    <property type="protein sequence ID" value="ASM71020.1"/>
    <property type="molecule type" value="Genomic_DNA"/>
</dbReference>